<dbReference type="AlphaFoldDB" id="F2NI76"/>
<gene>
    <name evidence="1" type="ordered locus">Desac_2014</name>
</gene>
<keyword evidence="2" id="KW-1185">Reference proteome</keyword>
<dbReference type="HOGENOM" id="CLU_849222_0_0_7"/>
<reference evidence="2" key="2">
    <citation type="submission" date="2011-03" db="EMBL/GenBank/DDBJ databases">
        <title>The complete genome of Desulfobacca acetoxidans DSM 11109.</title>
        <authorList>
            <consortium name="US DOE Joint Genome Institute (JGI-PGF)"/>
            <person name="Lucas S."/>
            <person name="Copeland A."/>
            <person name="Lapidus A."/>
            <person name="Bruce D."/>
            <person name="Goodwin L."/>
            <person name="Pitluck S."/>
            <person name="Peters L."/>
            <person name="Kyrpides N."/>
            <person name="Mavromatis K."/>
            <person name="Ivanova N."/>
            <person name="Ovchinnikova G."/>
            <person name="Teshima H."/>
            <person name="Detter J.C."/>
            <person name="Han C."/>
            <person name="Land M."/>
            <person name="Hauser L."/>
            <person name="Markowitz V."/>
            <person name="Cheng J.-F."/>
            <person name="Hugenholtz P."/>
            <person name="Woyke T."/>
            <person name="Wu D."/>
            <person name="Spring S."/>
            <person name="Schueler E."/>
            <person name="Brambilla E."/>
            <person name="Klenk H.-P."/>
            <person name="Eisen J.A."/>
        </authorList>
    </citation>
    <scope>NUCLEOTIDE SEQUENCE [LARGE SCALE GENOMIC DNA]</scope>
    <source>
        <strain evidence="2">ATCC 700848 / DSM 11109 / ASRB2</strain>
    </source>
</reference>
<name>F2NI76_DESAR</name>
<dbReference type="EMBL" id="CP002629">
    <property type="protein sequence ID" value="AEB09845.1"/>
    <property type="molecule type" value="Genomic_DNA"/>
</dbReference>
<protein>
    <submittedName>
        <fullName evidence="1">Uncharacterized protein</fullName>
    </submittedName>
</protein>
<dbReference type="KEGG" id="dao:Desac_2014"/>
<organism evidence="1 2">
    <name type="scientific">Desulfobacca acetoxidans (strain ATCC 700848 / DSM 11109 / ASRB2)</name>
    <dbReference type="NCBI Taxonomy" id="880072"/>
    <lineage>
        <taxon>Bacteria</taxon>
        <taxon>Pseudomonadati</taxon>
        <taxon>Thermodesulfobacteriota</taxon>
        <taxon>Desulfobaccia</taxon>
        <taxon>Desulfobaccales</taxon>
        <taxon>Desulfobaccaceae</taxon>
        <taxon>Desulfobacca</taxon>
    </lineage>
</organism>
<evidence type="ECO:0000313" key="2">
    <source>
        <dbReference type="Proteomes" id="UP000000483"/>
    </source>
</evidence>
<dbReference type="RefSeq" id="WP_013706954.1">
    <property type="nucleotide sequence ID" value="NC_015388.1"/>
</dbReference>
<dbReference type="Proteomes" id="UP000000483">
    <property type="component" value="Chromosome"/>
</dbReference>
<reference evidence="1 2" key="1">
    <citation type="journal article" date="2011" name="Stand. Genomic Sci.">
        <title>Complete genome sequence of the acetate-degrading sulfate reducer Desulfobacca acetoxidans type strain (ASRB2).</title>
        <authorList>
            <person name="Goker M."/>
            <person name="Teshima H."/>
            <person name="Lapidus A."/>
            <person name="Nolan M."/>
            <person name="Lucas S."/>
            <person name="Hammon N."/>
            <person name="Deshpande S."/>
            <person name="Cheng J.F."/>
            <person name="Tapia R."/>
            <person name="Han C."/>
            <person name="Goodwin L."/>
            <person name="Pitluck S."/>
            <person name="Huntemann M."/>
            <person name="Liolios K."/>
            <person name="Ivanova N."/>
            <person name="Pagani I."/>
            <person name="Mavromatis K."/>
            <person name="Ovchinikova G."/>
            <person name="Pati A."/>
            <person name="Chen A."/>
            <person name="Palaniappan K."/>
            <person name="Land M."/>
            <person name="Hauser L."/>
            <person name="Brambilla E.M."/>
            <person name="Rohde M."/>
            <person name="Spring S."/>
            <person name="Detter J.C."/>
            <person name="Woyke T."/>
            <person name="Bristow J."/>
            <person name="Eisen J.A."/>
            <person name="Markowitz V."/>
            <person name="Hugenholtz P."/>
            <person name="Kyrpides N.C."/>
            <person name="Klenk H.P."/>
        </authorList>
    </citation>
    <scope>NUCLEOTIDE SEQUENCE [LARGE SCALE GENOMIC DNA]</scope>
    <source>
        <strain evidence="2">ATCC 700848 / DSM 11109 / ASRB2</strain>
    </source>
</reference>
<accession>F2NI76</accession>
<evidence type="ECO:0000313" key="1">
    <source>
        <dbReference type="EMBL" id="AEB09845.1"/>
    </source>
</evidence>
<sequence>MWNAGEPEVRKQSHREVAGGEDRLDRALVAGLILEVMLDCPELPENRQVRQRLIKTRIQDYLVQHLAGRVSLDRFRSLAQHLDGWFEFYYPLLASEDRHSSLQSETVTYGVREPRVTYMVQEAGSDWNHGQINSESPLLRRQACLDELLDRWLEDLKPEMPQRPHRKLTPAKLRDFLCQSGGGWFRLRDFERFINVDRKTAWDYVQQFLQAGLLCHNRKNSAAVRYCLAPSFLKVEADALRLGLSLALPDYPEQKVEAIGDFLIATGGEPFQVREWETGRPQAQQECLLDDLIELGILCNYYFPTGARLVRLHERWLQKCIDLPTPS</sequence>
<proteinExistence type="predicted"/>